<dbReference type="EMBL" id="CADCTJ010000333">
    <property type="protein sequence ID" value="CAA9232390.1"/>
    <property type="molecule type" value="Genomic_DNA"/>
</dbReference>
<organism evidence="1">
    <name type="scientific">uncultured Adhaeribacter sp</name>
    <dbReference type="NCBI Taxonomy" id="448109"/>
    <lineage>
        <taxon>Bacteria</taxon>
        <taxon>Pseudomonadati</taxon>
        <taxon>Bacteroidota</taxon>
        <taxon>Cytophagia</taxon>
        <taxon>Cytophagales</taxon>
        <taxon>Hymenobacteraceae</taxon>
        <taxon>Adhaeribacter</taxon>
        <taxon>environmental samples</taxon>
    </lineage>
</organism>
<dbReference type="AlphaFoldDB" id="A0A6J4HSU1"/>
<accession>A0A6J4HSU1</accession>
<name>A0A6J4HSU1_9BACT</name>
<protein>
    <submittedName>
        <fullName evidence="1">Uncharacterized protein</fullName>
    </submittedName>
</protein>
<proteinExistence type="predicted"/>
<reference evidence="1" key="1">
    <citation type="submission" date="2020-02" db="EMBL/GenBank/DDBJ databases">
        <authorList>
            <person name="Meier V. D."/>
        </authorList>
    </citation>
    <scope>NUCLEOTIDE SEQUENCE</scope>
    <source>
        <strain evidence="1">AVDCRST_MAG95</strain>
    </source>
</reference>
<sequence>MGGWRKQKSGCAGAGTGGVLWKAAEGPARISVHHRLLLTGVPQRGKYPDMVC</sequence>
<evidence type="ECO:0000313" key="1">
    <source>
        <dbReference type="EMBL" id="CAA9232390.1"/>
    </source>
</evidence>
<gene>
    <name evidence="1" type="ORF">AVDCRST_MAG95-1047</name>
</gene>